<gene>
    <name evidence="1" type="ORF">HNR53_001845</name>
</gene>
<sequence>MNVKKLAEMQKVLDERIVIEHGLEGKDLEENKILALLVEICELANETRCFKHWSTKGPSEQSVLLEEYVDSLHFFLSIANAHEYDVDLLFDTYQRMFEQEKETVTLVPAFKDVMDRILLMEKKKDPYHYVEAFSAYLNIGKLLGFTWEQIEDAYIKKNEINHQRQDKGY</sequence>
<evidence type="ECO:0000313" key="1">
    <source>
        <dbReference type="EMBL" id="MBB6445227.1"/>
    </source>
</evidence>
<dbReference type="Proteomes" id="UP000531594">
    <property type="component" value="Unassembled WGS sequence"/>
</dbReference>
<keyword evidence="2" id="KW-1185">Reference proteome</keyword>
<proteinExistence type="predicted"/>
<evidence type="ECO:0000313" key="2">
    <source>
        <dbReference type="Proteomes" id="UP000531594"/>
    </source>
</evidence>
<protein>
    <submittedName>
        <fullName evidence="1">Dimeric dUTPase (All-alpha-NTP-PPase superfamily)</fullName>
    </submittedName>
</protein>
<dbReference type="PIRSF" id="PIRSF030140">
    <property type="entry name" value="UCP030140"/>
    <property type="match status" value="1"/>
</dbReference>
<dbReference type="InterPro" id="IPR014871">
    <property type="entry name" value="dUTPase/dCTP_pyrophosphatase"/>
</dbReference>
<dbReference type="Gene3D" id="1.10.4010.10">
    <property type="entry name" value="Type II deoxyuridine triphosphatase"/>
    <property type="match status" value="1"/>
</dbReference>
<name>A0A7X0LW72_9BACI</name>
<comment type="caution">
    <text evidence="1">The sequence shown here is derived from an EMBL/GenBank/DDBJ whole genome shotgun (WGS) entry which is preliminary data.</text>
</comment>
<accession>A0A7X0LW72</accession>
<dbReference type="SUPFAM" id="SSF101386">
    <property type="entry name" value="all-alpha NTP pyrophosphatases"/>
    <property type="match status" value="1"/>
</dbReference>
<reference evidence="1 2" key="1">
    <citation type="submission" date="2020-08" db="EMBL/GenBank/DDBJ databases">
        <title>Genomic Encyclopedia of Type Strains, Phase IV (KMG-IV): sequencing the most valuable type-strain genomes for metagenomic binning, comparative biology and taxonomic classification.</title>
        <authorList>
            <person name="Goeker M."/>
        </authorList>
    </citation>
    <scope>NUCLEOTIDE SEQUENCE [LARGE SCALE GENOMIC DNA]</scope>
    <source>
        <strain evidence="1 2">DSM 5391</strain>
    </source>
</reference>
<organism evidence="1 2">
    <name type="scientific">Bacillus benzoevorans</name>
    <dbReference type="NCBI Taxonomy" id="1456"/>
    <lineage>
        <taxon>Bacteria</taxon>
        <taxon>Bacillati</taxon>
        <taxon>Bacillota</taxon>
        <taxon>Bacilli</taxon>
        <taxon>Bacillales</taxon>
        <taxon>Bacillaceae</taxon>
        <taxon>Bacillus</taxon>
    </lineage>
</organism>
<dbReference type="RefSeq" id="WP_184525066.1">
    <property type="nucleotide sequence ID" value="NZ_JACHGK010000005.1"/>
</dbReference>
<dbReference type="CDD" id="cd11527">
    <property type="entry name" value="NTP-PPase_dUTPase"/>
    <property type="match status" value="1"/>
</dbReference>
<dbReference type="Pfam" id="PF08761">
    <property type="entry name" value="dUTPase_2"/>
    <property type="match status" value="1"/>
</dbReference>
<dbReference type="AlphaFoldDB" id="A0A7X0LW72"/>
<dbReference type="InterPro" id="IPR016947">
    <property type="entry name" value="UCP030140"/>
</dbReference>
<dbReference type="EMBL" id="JACHGK010000005">
    <property type="protein sequence ID" value="MBB6445227.1"/>
    <property type="molecule type" value="Genomic_DNA"/>
</dbReference>